<keyword evidence="2" id="KW-1185">Reference proteome</keyword>
<organism evidence="1 2">
    <name type="scientific">Dreissena polymorpha</name>
    <name type="common">Zebra mussel</name>
    <name type="synonym">Mytilus polymorpha</name>
    <dbReference type="NCBI Taxonomy" id="45954"/>
    <lineage>
        <taxon>Eukaryota</taxon>
        <taxon>Metazoa</taxon>
        <taxon>Spiralia</taxon>
        <taxon>Lophotrochozoa</taxon>
        <taxon>Mollusca</taxon>
        <taxon>Bivalvia</taxon>
        <taxon>Autobranchia</taxon>
        <taxon>Heteroconchia</taxon>
        <taxon>Euheterodonta</taxon>
        <taxon>Imparidentia</taxon>
        <taxon>Neoheterodontei</taxon>
        <taxon>Myida</taxon>
        <taxon>Dreissenoidea</taxon>
        <taxon>Dreissenidae</taxon>
        <taxon>Dreissena</taxon>
    </lineage>
</organism>
<sequence length="54" mass="6030">MPSEVRKSLARVHGDLNWQLGDLRHALNQELNIMEAGSACNIPEMTEFISTASF</sequence>
<name>A0A9D4KNT4_DREPO</name>
<dbReference type="EMBL" id="JAIWYP010000004">
    <property type="protein sequence ID" value="KAH3842839.1"/>
    <property type="molecule type" value="Genomic_DNA"/>
</dbReference>
<dbReference type="AlphaFoldDB" id="A0A9D4KNT4"/>
<accession>A0A9D4KNT4</accession>
<proteinExistence type="predicted"/>
<evidence type="ECO:0000313" key="1">
    <source>
        <dbReference type="EMBL" id="KAH3842839.1"/>
    </source>
</evidence>
<dbReference type="Proteomes" id="UP000828390">
    <property type="component" value="Unassembled WGS sequence"/>
</dbReference>
<protein>
    <submittedName>
        <fullName evidence="1">Uncharacterized protein</fullName>
    </submittedName>
</protein>
<reference evidence="1" key="1">
    <citation type="journal article" date="2019" name="bioRxiv">
        <title>The Genome of the Zebra Mussel, Dreissena polymorpha: A Resource for Invasive Species Research.</title>
        <authorList>
            <person name="McCartney M.A."/>
            <person name="Auch B."/>
            <person name="Kono T."/>
            <person name="Mallez S."/>
            <person name="Zhang Y."/>
            <person name="Obille A."/>
            <person name="Becker A."/>
            <person name="Abrahante J.E."/>
            <person name="Garbe J."/>
            <person name="Badalamenti J.P."/>
            <person name="Herman A."/>
            <person name="Mangelson H."/>
            <person name="Liachko I."/>
            <person name="Sullivan S."/>
            <person name="Sone E.D."/>
            <person name="Koren S."/>
            <person name="Silverstein K.A.T."/>
            <person name="Beckman K.B."/>
            <person name="Gohl D.M."/>
        </authorList>
    </citation>
    <scope>NUCLEOTIDE SEQUENCE</scope>
    <source>
        <strain evidence="1">Duluth1</strain>
        <tissue evidence="1">Whole animal</tissue>
    </source>
</reference>
<gene>
    <name evidence="1" type="ORF">DPMN_116343</name>
</gene>
<evidence type="ECO:0000313" key="2">
    <source>
        <dbReference type="Proteomes" id="UP000828390"/>
    </source>
</evidence>
<comment type="caution">
    <text evidence="1">The sequence shown here is derived from an EMBL/GenBank/DDBJ whole genome shotgun (WGS) entry which is preliminary data.</text>
</comment>
<reference evidence="1" key="2">
    <citation type="submission" date="2020-11" db="EMBL/GenBank/DDBJ databases">
        <authorList>
            <person name="McCartney M.A."/>
            <person name="Auch B."/>
            <person name="Kono T."/>
            <person name="Mallez S."/>
            <person name="Becker A."/>
            <person name="Gohl D.M."/>
            <person name="Silverstein K.A.T."/>
            <person name="Koren S."/>
            <person name="Bechman K.B."/>
            <person name="Herman A."/>
            <person name="Abrahante J.E."/>
            <person name="Garbe J."/>
        </authorList>
    </citation>
    <scope>NUCLEOTIDE SEQUENCE</scope>
    <source>
        <strain evidence="1">Duluth1</strain>
        <tissue evidence="1">Whole animal</tissue>
    </source>
</reference>